<evidence type="ECO:0000313" key="1">
    <source>
        <dbReference type="EMBL" id="CAH1970941.1"/>
    </source>
</evidence>
<dbReference type="OrthoDB" id="6745242at2759"/>
<accession>A0A9P0P6M9</accession>
<feature type="non-terminal residue" evidence="1">
    <location>
        <position position="121"/>
    </location>
</feature>
<sequence>SSESNGVFELFHSTITEPLRLLNTEGFQKTSIKMKMLYAALAYNHTLHSVTKLKPIDIINGHITSNEPFDIKIDQLLLNDYTNSHKERTKLLYSKINSDLIQNKEKTLERVNRDCDSSQES</sequence>
<protein>
    <submittedName>
        <fullName evidence="1">Uncharacterized protein</fullName>
    </submittedName>
</protein>
<dbReference type="GO" id="GO:0003676">
    <property type="term" value="F:nucleic acid binding"/>
    <property type="evidence" value="ECO:0007669"/>
    <property type="project" value="InterPro"/>
</dbReference>
<organism evidence="1 2">
    <name type="scientific">Acanthoscelides obtectus</name>
    <name type="common">Bean weevil</name>
    <name type="synonym">Bruchus obtectus</name>
    <dbReference type="NCBI Taxonomy" id="200917"/>
    <lineage>
        <taxon>Eukaryota</taxon>
        <taxon>Metazoa</taxon>
        <taxon>Ecdysozoa</taxon>
        <taxon>Arthropoda</taxon>
        <taxon>Hexapoda</taxon>
        <taxon>Insecta</taxon>
        <taxon>Pterygota</taxon>
        <taxon>Neoptera</taxon>
        <taxon>Endopterygota</taxon>
        <taxon>Coleoptera</taxon>
        <taxon>Polyphaga</taxon>
        <taxon>Cucujiformia</taxon>
        <taxon>Chrysomeloidea</taxon>
        <taxon>Chrysomelidae</taxon>
        <taxon>Bruchinae</taxon>
        <taxon>Bruchini</taxon>
        <taxon>Acanthoscelides</taxon>
    </lineage>
</organism>
<gene>
    <name evidence="1" type="ORF">ACAOBT_LOCUS9181</name>
</gene>
<proteinExistence type="predicted"/>
<keyword evidence="2" id="KW-1185">Reference proteome</keyword>
<dbReference type="InterPro" id="IPR036397">
    <property type="entry name" value="RNaseH_sf"/>
</dbReference>
<comment type="caution">
    <text evidence="1">The sequence shown here is derived from an EMBL/GenBank/DDBJ whole genome shotgun (WGS) entry which is preliminary data.</text>
</comment>
<dbReference type="AlphaFoldDB" id="A0A9P0P6M9"/>
<dbReference type="EMBL" id="CAKOFQ010006780">
    <property type="protein sequence ID" value="CAH1970941.1"/>
    <property type="molecule type" value="Genomic_DNA"/>
</dbReference>
<evidence type="ECO:0000313" key="2">
    <source>
        <dbReference type="Proteomes" id="UP001152888"/>
    </source>
</evidence>
<dbReference type="Proteomes" id="UP001152888">
    <property type="component" value="Unassembled WGS sequence"/>
</dbReference>
<dbReference type="Gene3D" id="3.30.420.10">
    <property type="entry name" value="Ribonuclease H-like superfamily/Ribonuclease H"/>
    <property type="match status" value="1"/>
</dbReference>
<name>A0A9P0P6M9_ACAOB</name>
<reference evidence="1" key="1">
    <citation type="submission" date="2022-03" db="EMBL/GenBank/DDBJ databases">
        <authorList>
            <person name="Sayadi A."/>
        </authorList>
    </citation>
    <scope>NUCLEOTIDE SEQUENCE</scope>
</reference>